<name>A0A6M1TR77_9RHOB</name>
<dbReference type="InterPro" id="IPR035437">
    <property type="entry name" value="SNase_OB-fold_sf"/>
</dbReference>
<evidence type="ECO:0000259" key="2">
    <source>
        <dbReference type="PROSITE" id="PS50830"/>
    </source>
</evidence>
<feature type="region of interest" description="Disordered" evidence="1">
    <location>
        <begin position="16"/>
        <end position="45"/>
    </location>
</feature>
<proteinExistence type="predicted"/>
<dbReference type="AlphaFoldDB" id="A0A6M1TR77"/>
<sequence length="183" mass="20810">MGLLRVLLKAFFGPKRRPDRARQPWDERSRFNLPERQRETTSQLQPRSFQEHTILRGRCWVIDGDTIVIDKVHIRLSGIDAPELDHPLGQKAKWALHALCKGQVVTATTDGSVSHDRAVAVCHLQDGRDLAAEMVKSGLALDWPKYSGGRYAHLEPPDVRKKLWRANARQHGKMVIREKGVQS</sequence>
<evidence type="ECO:0000256" key="1">
    <source>
        <dbReference type="SAM" id="MobiDB-lite"/>
    </source>
</evidence>
<dbReference type="InterPro" id="IPR016071">
    <property type="entry name" value="Staphylococal_nuclease_OB-fold"/>
</dbReference>
<dbReference type="RefSeq" id="WP_165048507.1">
    <property type="nucleotide sequence ID" value="NZ_JAALFE010000005.1"/>
</dbReference>
<evidence type="ECO:0000313" key="4">
    <source>
        <dbReference type="Proteomes" id="UP000474758"/>
    </source>
</evidence>
<dbReference type="Pfam" id="PF00565">
    <property type="entry name" value="SNase"/>
    <property type="match status" value="1"/>
</dbReference>
<keyword evidence="4" id="KW-1185">Reference proteome</keyword>
<dbReference type="Gene3D" id="2.40.50.90">
    <property type="match status" value="1"/>
</dbReference>
<dbReference type="EMBL" id="JAALFE010000005">
    <property type="protein sequence ID" value="NGQ90728.1"/>
    <property type="molecule type" value="Genomic_DNA"/>
</dbReference>
<gene>
    <name evidence="3" type="ORF">G5V65_07440</name>
</gene>
<accession>A0A6M1TR77</accession>
<organism evidence="3 4">
    <name type="scientific">Paragemmobacter kunshanensis</name>
    <dbReference type="NCBI Taxonomy" id="2583234"/>
    <lineage>
        <taxon>Bacteria</taxon>
        <taxon>Pseudomonadati</taxon>
        <taxon>Pseudomonadota</taxon>
        <taxon>Alphaproteobacteria</taxon>
        <taxon>Rhodobacterales</taxon>
        <taxon>Paracoccaceae</taxon>
        <taxon>Paragemmobacter</taxon>
    </lineage>
</organism>
<evidence type="ECO:0000313" key="3">
    <source>
        <dbReference type="EMBL" id="NGQ90728.1"/>
    </source>
</evidence>
<dbReference type="SMART" id="SM00318">
    <property type="entry name" value="SNc"/>
    <property type="match status" value="1"/>
</dbReference>
<dbReference type="SUPFAM" id="SSF50199">
    <property type="entry name" value="Staphylococcal nuclease"/>
    <property type="match status" value="1"/>
</dbReference>
<feature type="domain" description="TNase-like" evidence="2">
    <location>
        <begin position="61"/>
        <end position="140"/>
    </location>
</feature>
<comment type="caution">
    <text evidence="3">The sequence shown here is derived from an EMBL/GenBank/DDBJ whole genome shotgun (WGS) entry which is preliminary data.</text>
</comment>
<dbReference type="PROSITE" id="PS50830">
    <property type="entry name" value="TNASE_3"/>
    <property type="match status" value="1"/>
</dbReference>
<reference evidence="3 4" key="1">
    <citation type="submission" date="2020-02" db="EMBL/GenBank/DDBJ databases">
        <title>Rhodobacter translucens sp. nov., a novel bacterium isolated from activated sludge.</title>
        <authorList>
            <person name="Liu J."/>
        </authorList>
    </citation>
    <scope>NUCLEOTIDE SEQUENCE [LARGE SCALE GENOMIC DNA]</scope>
    <source>
        <strain evidence="3 4">HX-7-19</strain>
    </source>
</reference>
<dbReference type="Proteomes" id="UP000474758">
    <property type="component" value="Unassembled WGS sequence"/>
</dbReference>
<protein>
    <recommendedName>
        <fullName evidence="2">TNase-like domain-containing protein</fullName>
    </recommendedName>
</protein>
<feature type="compositionally biased region" description="Basic and acidic residues" evidence="1">
    <location>
        <begin position="20"/>
        <end position="39"/>
    </location>
</feature>